<evidence type="ECO:0000313" key="2">
    <source>
        <dbReference type="Proteomes" id="UP000485058"/>
    </source>
</evidence>
<sequence>MPVRSRRGMDCSAVRIECNKAACDARKRDCWGRPAMTKRLSEHAVWVTTKAPPFPQAMTAAGGWSIKQAGTQ</sequence>
<keyword evidence="2" id="KW-1185">Reference proteome</keyword>
<proteinExistence type="predicted"/>
<dbReference type="Proteomes" id="UP000485058">
    <property type="component" value="Unassembled WGS sequence"/>
</dbReference>
<reference evidence="1 2" key="1">
    <citation type="submission" date="2020-02" db="EMBL/GenBank/DDBJ databases">
        <title>Draft genome sequence of Haematococcus lacustris strain NIES-144.</title>
        <authorList>
            <person name="Morimoto D."/>
            <person name="Nakagawa S."/>
            <person name="Yoshida T."/>
            <person name="Sawayama S."/>
        </authorList>
    </citation>
    <scope>NUCLEOTIDE SEQUENCE [LARGE SCALE GENOMIC DNA]</scope>
    <source>
        <strain evidence="1 2">NIES-144</strain>
    </source>
</reference>
<comment type="caution">
    <text evidence="1">The sequence shown here is derived from an EMBL/GenBank/DDBJ whole genome shotgun (WGS) entry which is preliminary data.</text>
</comment>
<evidence type="ECO:0000313" key="1">
    <source>
        <dbReference type="EMBL" id="GFH29041.1"/>
    </source>
</evidence>
<accession>A0A6A0A9F5</accession>
<protein>
    <submittedName>
        <fullName evidence="1">Uncharacterized protein</fullName>
    </submittedName>
</protein>
<gene>
    <name evidence="1" type="ORF">HaLaN_27633</name>
</gene>
<organism evidence="1 2">
    <name type="scientific">Haematococcus lacustris</name>
    <name type="common">Green alga</name>
    <name type="synonym">Haematococcus pluvialis</name>
    <dbReference type="NCBI Taxonomy" id="44745"/>
    <lineage>
        <taxon>Eukaryota</taxon>
        <taxon>Viridiplantae</taxon>
        <taxon>Chlorophyta</taxon>
        <taxon>core chlorophytes</taxon>
        <taxon>Chlorophyceae</taxon>
        <taxon>CS clade</taxon>
        <taxon>Chlamydomonadales</taxon>
        <taxon>Haematococcaceae</taxon>
        <taxon>Haematococcus</taxon>
    </lineage>
</organism>
<dbReference type="AlphaFoldDB" id="A0A6A0A9F5"/>
<name>A0A6A0A9F5_HAELA</name>
<dbReference type="EMBL" id="BLLF01004153">
    <property type="protein sequence ID" value="GFH29041.1"/>
    <property type="molecule type" value="Genomic_DNA"/>
</dbReference>